<feature type="transmembrane region" description="Helical" evidence="2">
    <location>
        <begin position="150"/>
        <end position="167"/>
    </location>
</feature>
<dbReference type="Pfam" id="PF00892">
    <property type="entry name" value="EamA"/>
    <property type="match status" value="2"/>
</dbReference>
<evidence type="ECO:0000313" key="4">
    <source>
        <dbReference type="EMBL" id="QHQ61981.1"/>
    </source>
</evidence>
<gene>
    <name evidence="4" type="ORF">Ana3638_15280</name>
</gene>
<dbReference type="Proteomes" id="UP000464314">
    <property type="component" value="Chromosome"/>
</dbReference>
<feature type="transmembrane region" description="Helical" evidence="2">
    <location>
        <begin position="179"/>
        <end position="197"/>
    </location>
</feature>
<sequence>MKINDSPHPYAAVTIIFWSLAYVLTRVVLQYFSAYSVGFLRYFVASCTLVILALIMKMKIPRIADLKWFLMSGAVGFFLYIIAFNKGSERVTASMSSVVIATVPIMTALFSYFIYHEKLKGFQWAAIVIEFLGVIILTLMDGIFTVNTGLIWLLFAAIALSAYNLLLRKLLKDYSALQVSTFSIFAGTLILTIFLPTSVREIRNAMPIHLLYILILGIFSSAIAYLAWSKAFSKAKHASTVSNYMFITPLLTTLLGFLITKEIPDWSTIFGGTIILLGLFIFNFGERLYNRISMNRSSS</sequence>
<dbReference type="InterPro" id="IPR052756">
    <property type="entry name" value="Alkyne_AA_exporter"/>
</dbReference>
<proteinExistence type="inferred from homology"/>
<reference evidence="4 5" key="1">
    <citation type="submission" date="2020-01" db="EMBL/GenBank/DDBJ databases">
        <title>Genome analysis of Anaerocolumna sp. CBA3638.</title>
        <authorList>
            <person name="Kim J."/>
            <person name="Roh S.W."/>
        </authorList>
    </citation>
    <scope>NUCLEOTIDE SEQUENCE [LARGE SCALE GENOMIC DNA]</scope>
    <source>
        <strain evidence="4 5">CBA3638</strain>
    </source>
</reference>
<dbReference type="GO" id="GO:0016020">
    <property type="term" value="C:membrane"/>
    <property type="evidence" value="ECO:0007669"/>
    <property type="project" value="InterPro"/>
</dbReference>
<evidence type="ECO:0000256" key="2">
    <source>
        <dbReference type="SAM" id="Phobius"/>
    </source>
</evidence>
<dbReference type="PANTHER" id="PTHR12715:SF4">
    <property type="entry name" value="EAMA DOMAIN-CONTAINING PROTEIN"/>
    <property type="match status" value="1"/>
</dbReference>
<keyword evidence="2" id="KW-0812">Transmembrane</keyword>
<dbReference type="PANTHER" id="PTHR12715">
    <property type="entry name" value="TRANSPORTER, DRUG/METABOLITE EXPORTER FAMILY"/>
    <property type="match status" value="1"/>
</dbReference>
<dbReference type="InterPro" id="IPR000620">
    <property type="entry name" value="EamA_dom"/>
</dbReference>
<feature type="transmembrane region" description="Helical" evidence="2">
    <location>
        <begin position="39"/>
        <end position="56"/>
    </location>
</feature>
<keyword evidence="5" id="KW-1185">Reference proteome</keyword>
<dbReference type="KEGG" id="anr:Ana3638_15280"/>
<dbReference type="InterPro" id="IPR037185">
    <property type="entry name" value="EmrE-like"/>
</dbReference>
<dbReference type="SUPFAM" id="SSF103481">
    <property type="entry name" value="Multidrug resistance efflux transporter EmrE"/>
    <property type="match status" value="2"/>
</dbReference>
<dbReference type="RefSeq" id="WP_161838806.1">
    <property type="nucleotide sequence ID" value="NZ_CP048000.1"/>
</dbReference>
<feature type="transmembrane region" description="Helical" evidence="2">
    <location>
        <begin position="266"/>
        <end position="285"/>
    </location>
</feature>
<accession>A0A6P1TQ10</accession>
<organism evidence="4 5">
    <name type="scientific">Anaerocolumna sedimenticola</name>
    <dbReference type="NCBI Taxonomy" id="2696063"/>
    <lineage>
        <taxon>Bacteria</taxon>
        <taxon>Bacillati</taxon>
        <taxon>Bacillota</taxon>
        <taxon>Clostridia</taxon>
        <taxon>Lachnospirales</taxon>
        <taxon>Lachnospiraceae</taxon>
        <taxon>Anaerocolumna</taxon>
    </lineage>
</organism>
<protein>
    <submittedName>
        <fullName evidence="4">EamA family transporter</fullName>
    </submittedName>
</protein>
<comment type="similarity">
    <text evidence="1">Belongs to the EamA transporter family.</text>
</comment>
<name>A0A6P1TQ10_9FIRM</name>
<keyword evidence="2" id="KW-1133">Transmembrane helix</keyword>
<evidence type="ECO:0000259" key="3">
    <source>
        <dbReference type="Pfam" id="PF00892"/>
    </source>
</evidence>
<evidence type="ECO:0000313" key="5">
    <source>
        <dbReference type="Proteomes" id="UP000464314"/>
    </source>
</evidence>
<feature type="transmembrane region" description="Helical" evidence="2">
    <location>
        <begin position="122"/>
        <end position="144"/>
    </location>
</feature>
<keyword evidence="2" id="KW-0472">Membrane</keyword>
<feature type="domain" description="EamA" evidence="3">
    <location>
        <begin position="148"/>
        <end position="283"/>
    </location>
</feature>
<feature type="transmembrane region" description="Helical" evidence="2">
    <location>
        <begin position="240"/>
        <end position="260"/>
    </location>
</feature>
<feature type="transmembrane region" description="Helical" evidence="2">
    <location>
        <begin position="12"/>
        <end position="33"/>
    </location>
</feature>
<feature type="domain" description="EamA" evidence="3">
    <location>
        <begin position="10"/>
        <end position="138"/>
    </location>
</feature>
<feature type="transmembrane region" description="Helical" evidence="2">
    <location>
        <begin position="91"/>
        <end position="115"/>
    </location>
</feature>
<dbReference type="AlphaFoldDB" id="A0A6P1TQ10"/>
<evidence type="ECO:0000256" key="1">
    <source>
        <dbReference type="ARBA" id="ARBA00007362"/>
    </source>
</evidence>
<feature type="transmembrane region" description="Helical" evidence="2">
    <location>
        <begin position="68"/>
        <end position="85"/>
    </location>
</feature>
<feature type="transmembrane region" description="Helical" evidence="2">
    <location>
        <begin position="209"/>
        <end position="228"/>
    </location>
</feature>
<dbReference type="EMBL" id="CP048000">
    <property type="protein sequence ID" value="QHQ61981.1"/>
    <property type="molecule type" value="Genomic_DNA"/>
</dbReference>